<dbReference type="Gene3D" id="3.30.200.20">
    <property type="entry name" value="Phosphorylase Kinase, domain 1"/>
    <property type="match status" value="1"/>
</dbReference>
<dbReference type="GO" id="GO:0005737">
    <property type="term" value="C:cytoplasm"/>
    <property type="evidence" value="ECO:0007669"/>
    <property type="project" value="TreeGrafter"/>
</dbReference>
<keyword evidence="2 11" id="KW-0723">Serine/threonine-protein kinase</keyword>
<dbReference type="PANTHER" id="PTHR24056:SF46">
    <property type="entry name" value="CYCLIN-DEPENDENT KINASE 5"/>
    <property type="match status" value="1"/>
</dbReference>
<dbReference type="GO" id="GO:0005634">
    <property type="term" value="C:nucleus"/>
    <property type="evidence" value="ECO:0007669"/>
    <property type="project" value="TreeGrafter"/>
</dbReference>
<evidence type="ECO:0000313" key="13">
    <source>
        <dbReference type="EMBL" id="CAF0720892.1"/>
    </source>
</evidence>
<protein>
    <recommendedName>
        <fullName evidence="9">Cell division protein kinase 5</fullName>
    </recommendedName>
</protein>
<keyword evidence="5 10" id="KW-0547">Nucleotide-binding</keyword>
<dbReference type="Proteomes" id="UP000663882">
    <property type="component" value="Unassembled WGS sequence"/>
</dbReference>
<evidence type="ECO:0000313" key="19">
    <source>
        <dbReference type="Proteomes" id="UP000663870"/>
    </source>
</evidence>
<dbReference type="InterPro" id="IPR000719">
    <property type="entry name" value="Prot_kinase_dom"/>
</dbReference>
<feature type="binding site" evidence="10">
    <location>
        <position position="36"/>
    </location>
    <ligand>
        <name>ATP</name>
        <dbReference type="ChEBI" id="CHEBI:30616"/>
    </ligand>
</feature>
<dbReference type="PANTHER" id="PTHR24056">
    <property type="entry name" value="CELL DIVISION PROTEIN KINASE"/>
    <property type="match status" value="1"/>
</dbReference>
<comment type="similarity">
    <text evidence="1">Belongs to the protein kinase superfamily. CMGC Ser/Thr protein kinase family. CDC2/CDKX subfamily.</text>
</comment>
<feature type="domain" description="Protein kinase" evidence="12">
    <location>
        <begin position="7"/>
        <end position="289"/>
    </location>
</feature>
<dbReference type="SUPFAM" id="SSF56112">
    <property type="entry name" value="Protein kinase-like (PK-like)"/>
    <property type="match status" value="1"/>
</dbReference>
<dbReference type="Proteomes" id="UP000663889">
    <property type="component" value="Unassembled WGS sequence"/>
</dbReference>
<keyword evidence="7 10" id="KW-0067">ATP-binding</keyword>
<dbReference type="EMBL" id="CAJNOT010000510">
    <property type="protein sequence ID" value="CAF1005681.1"/>
    <property type="molecule type" value="Genomic_DNA"/>
</dbReference>
<dbReference type="Proteomes" id="UP000663864">
    <property type="component" value="Unassembled WGS sequence"/>
</dbReference>
<dbReference type="PROSITE" id="PS00108">
    <property type="entry name" value="PROTEIN_KINASE_ST"/>
    <property type="match status" value="1"/>
</dbReference>
<evidence type="ECO:0000313" key="15">
    <source>
        <dbReference type="EMBL" id="CAF0790872.1"/>
    </source>
</evidence>
<keyword evidence="19" id="KW-1185">Reference proteome</keyword>
<dbReference type="InterPro" id="IPR017441">
    <property type="entry name" value="Protein_kinase_ATP_BS"/>
</dbReference>
<dbReference type="Proteomes" id="UP000663870">
    <property type="component" value="Unassembled WGS sequence"/>
</dbReference>
<evidence type="ECO:0000313" key="17">
    <source>
        <dbReference type="EMBL" id="CAF0941990.1"/>
    </source>
</evidence>
<dbReference type="InterPro" id="IPR008271">
    <property type="entry name" value="Ser/Thr_kinase_AS"/>
</dbReference>
<dbReference type="GO" id="GO:0004693">
    <property type="term" value="F:cyclin-dependent protein serine/threonine kinase activity"/>
    <property type="evidence" value="ECO:0007669"/>
    <property type="project" value="TreeGrafter"/>
</dbReference>
<evidence type="ECO:0000256" key="8">
    <source>
        <dbReference type="ARBA" id="ARBA00023306"/>
    </source>
</evidence>
<evidence type="ECO:0000256" key="2">
    <source>
        <dbReference type="ARBA" id="ARBA00022527"/>
    </source>
</evidence>
<evidence type="ECO:0000256" key="3">
    <source>
        <dbReference type="ARBA" id="ARBA00022618"/>
    </source>
</evidence>
<dbReference type="GO" id="GO:0005524">
    <property type="term" value="F:ATP binding"/>
    <property type="evidence" value="ECO:0007669"/>
    <property type="project" value="UniProtKB-UniRule"/>
</dbReference>
<evidence type="ECO:0000256" key="1">
    <source>
        <dbReference type="ARBA" id="ARBA00006485"/>
    </source>
</evidence>
<dbReference type="GO" id="GO:0051402">
    <property type="term" value="P:neuron apoptotic process"/>
    <property type="evidence" value="ECO:0007669"/>
    <property type="project" value="TreeGrafter"/>
</dbReference>
<evidence type="ECO:0000256" key="7">
    <source>
        <dbReference type="ARBA" id="ARBA00022840"/>
    </source>
</evidence>
<dbReference type="EMBL" id="CAJNOU010000223">
    <property type="protein sequence ID" value="CAF0921933.1"/>
    <property type="molecule type" value="Genomic_DNA"/>
</dbReference>
<dbReference type="GO" id="GO:0051301">
    <property type="term" value="P:cell division"/>
    <property type="evidence" value="ECO:0007669"/>
    <property type="project" value="UniProtKB-KW"/>
</dbReference>
<keyword evidence="8" id="KW-0131">Cell cycle</keyword>
<dbReference type="FunFam" id="1.10.510.10:FF:000184">
    <property type="entry name" value="cyclin-dependent kinase 5 homolog"/>
    <property type="match status" value="1"/>
</dbReference>
<keyword evidence="4" id="KW-0808">Transferase</keyword>
<comment type="caution">
    <text evidence="17">The sequence shown here is derived from an EMBL/GenBank/DDBJ whole genome shotgun (WGS) entry which is preliminary data.</text>
</comment>
<dbReference type="PROSITE" id="PS00107">
    <property type="entry name" value="PROTEIN_KINASE_ATP"/>
    <property type="match status" value="1"/>
</dbReference>
<keyword evidence="3" id="KW-0132">Cell division</keyword>
<dbReference type="AlphaFoldDB" id="A0A814CLW7"/>
<dbReference type="GO" id="GO:0007409">
    <property type="term" value="P:axonogenesis"/>
    <property type="evidence" value="ECO:0007669"/>
    <property type="project" value="TreeGrafter"/>
</dbReference>
<evidence type="ECO:0000256" key="6">
    <source>
        <dbReference type="ARBA" id="ARBA00022777"/>
    </source>
</evidence>
<dbReference type="GO" id="GO:0048489">
    <property type="term" value="P:synaptic vesicle transport"/>
    <property type="evidence" value="ECO:0007669"/>
    <property type="project" value="TreeGrafter"/>
</dbReference>
<evidence type="ECO:0000256" key="4">
    <source>
        <dbReference type="ARBA" id="ARBA00022679"/>
    </source>
</evidence>
<dbReference type="InterPro" id="IPR050108">
    <property type="entry name" value="CDK"/>
</dbReference>
<dbReference type="EMBL" id="CAJNOL010000050">
    <property type="protein sequence ID" value="CAF0789472.1"/>
    <property type="molecule type" value="Genomic_DNA"/>
</dbReference>
<dbReference type="CDD" id="cd07839">
    <property type="entry name" value="STKc_CDK5"/>
    <property type="match status" value="1"/>
</dbReference>
<evidence type="ECO:0000256" key="10">
    <source>
        <dbReference type="PROSITE-ProRule" id="PRU10141"/>
    </source>
</evidence>
<dbReference type="Proteomes" id="UP000663854">
    <property type="component" value="Unassembled WGS sequence"/>
</dbReference>
<evidence type="ECO:0000256" key="9">
    <source>
        <dbReference type="ARBA" id="ARBA00041295"/>
    </source>
</evidence>
<reference evidence="17" key="1">
    <citation type="submission" date="2021-02" db="EMBL/GenBank/DDBJ databases">
        <authorList>
            <person name="Nowell W R."/>
        </authorList>
    </citation>
    <scope>NUCLEOTIDE SEQUENCE</scope>
</reference>
<evidence type="ECO:0000259" key="12">
    <source>
        <dbReference type="PROSITE" id="PS50011"/>
    </source>
</evidence>
<dbReference type="EMBL" id="CAJNOO010000434">
    <property type="protein sequence ID" value="CAF0941990.1"/>
    <property type="molecule type" value="Genomic_DNA"/>
</dbReference>
<dbReference type="PROSITE" id="PS50011">
    <property type="entry name" value="PROTEIN_KINASE_DOM"/>
    <property type="match status" value="1"/>
</dbReference>
<proteinExistence type="inferred from homology"/>
<evidence type="ECO:0000256" key="11">
    <source>
        <dbReference type="RuleBase" id="RU000304"/>
    </source>
</evidence>
<evidence type="ECO:0000256" key="5">
    <source>
        <dbReference type="ARBA" id="ARBA00022741"/>
    </source>
</evidence>
<dbReference type="EMBL" id="CAJNOL010000051">
    <property type="protein sequence ID" value="CAF0790872.1"/>
    <property type="molecule type" value="Genomic_DNA"/>
</dbReference>
<name>A0A814CLW7_9BILA</name>
<dbReference type="InterPro" id="IPR011009">
    <property type="entry name" value="Kinase-like_dom_sf"/>
</dbReference>
<organism evidence="17 20">
    <name type="scientific">Rotaria sordida</name>
    <dbReference type="NCBI Taxonomy" id="392033"/>
    <lineage>
        <taxon>Eukaryota</taxon>
        <taxon>Metazoa</taxon>
        <taxon>Spiralia</taxon>
        <taxon>Gnathifera</taxon>
        <taxon>Rotifera</taxon>
        <taxon>Eurotatoria</taxon>
        <taxon>Bdelloidea</taxon>
        <taxon>Philodinida</taxon>
        <taxon>Philodinidae</taxon>
        <taxon>Rotaria</taxon>
    </lineage>
</organism>
<evidence type="ECO:0000313" key="16">
    <source>
        <dbReference type="EMBL" id="CAF0921933.1"/>
    </source>
</evidence>
<dbReference type="EMBL" id="CAJNOH010000001">
    <property type="protein sequence ID" value="CAF0720892.1"/>
    <property type="molecule type" value="Genomic_DNA"/>
</dbReference>
<sequence length="296" mass="33591">MSRADKYEKIERIGEGTYGTVYKARSLLTQEIVALKKVRLDDEDDGVPSSALREICLLKELRHPNIVRLLDVIHTEKTLNLIFEYCDQDLKKYFDSCNGDIDSTTVQSFFWQLLQGLSYCHEHSVLHRDLKPQNLLLTKNGELKLADFGLARAYGIPVKCYSSEVVTLWYRPPDVLFGAKIYTTSIDIWSAGCIFAELANGGKPLFPGESVDDQLRRIFKVIGTPTEETWPGVSSLPEYKPFSIYQPTLSLIHFVPKLNNKGKDLLLRCLICNPNQRISAADALQHPYFSDIQSVN</sequence>
<dbReference type="SMART" id="SM00220">
    <property type="entry name" value="S_TKc"/>
    <property type="match status" value="1"/>
</dbReference>
<dbReference type="Gene3D" id="1.10.510.10">
    <property type="entry name" value="Transferase(Phosphotransferase) domain 1"/>
    <property type="match status" value="1"/>
</dbReference>
<evidence type="ECO:0000313" key="14">
    <source>
        <dbReference type="EMBL" id="CAF0789472.1"/>
    </source>
</evidence>
<accession>A0A814CLW7</accession>
<dbReference type="FunFam" id="3.30.200.20:FF:000144">
    <property type="entry name" value="Cyclin-dependent kinase 5"/>
    <property type="match status" value="1"/>
</dbReference>
<evidence type="ECO:0000313" key="20">
    <source>
        <dbReference type="Proteomes" id="UP000663882"/>
    </source>
</evidence>
<evidence type="ECO:0000313" key="18">
    <source>
        <dbReference type="EMBL" id="CAF1005681.1"/>
    </source>
</evidence>
<dbReference type="OrthoDB" id="1732493at2759"/>
<dbReference type="Pfam" id="PF00069">
    <property type="entry name" value="Pkinase"/>
    <property type="match status" value="1"/>
</dbReference>
<gene>
    <name evidence="14" type="ORF">JXQ802_LOCUS3664</name>
    <name evidence="15" type="ORF">JXQ802_LOCUS3729</name>
    <name evidence="13" type="ORF">PYM288_LOCUS171</name>
    <name evidence="17" type="ORF">RFH988_LOCUS11136</name>
    <name evidence="16" type="ORF">SEV965_LOCUS6694</name>
    <name evidence="18" type="ORF">ZHD862_LOCUS12765</name>
</gene>
<keyword evidence="6" id="KW-0418">Kinase</keyword>